<proteinExistence type="predicted"/>
<accession>A0A7C0U3D3</accession>
<gene>
    <name evidence="1" type="ORF">ENG63_08085</name>
</gene>
<dbReference type="EMBL" id="DRBS01000302">
    <property type="protein sequence ID" value="HDD44799.1"/>
    <property type="molecule type" value="Genomic_DNA"/>
</dbReference>
<comment type="caution">
    <text evidence="1">The sequence shown here is derived from an EMBL/GenBank/DDBJ whole genome shotgun (WGS) entry which is preliminary data.</text>
</comment>
<reference evidence="1" key="1">
    <citation type="journal article" date="2020" name="mSystems">
        <title>Genome- and Community-Level Interaction Insights into Carbon Utilization and Element Cycling Functions of Hydrothermarchaeota in Hydrothermal Sediment.</title>
        <authorList>
            <person name="Zhou Z."/>
            <person name="Liu Y."/>
            <person name="Xu W."/>
            <person name="Pan J."/>
            <person name="Luo Z.H."/>
            <person name="Li M."/>
        </authorList>
    </citation>
    <scope>NUCLEOTIDE SEQUENCE [LARGE SCALE GENOMIC DNA]</scope>
    <source>
        <strain evidence="1">HyVt-233</strain>
    </source>
</reference>
<dbReference type="Proteomes" id="UP000886289">
    <property type="component" value="Unassembled WGS sequence"/>
</dbReference>
<dbReference type="InterPro" id="IPR007446">
    <property type="entry name" value="PilP"/>
</dbReference>
<dbReference type="AlphaFoldDB" id="A0A7C0U3D3"/>
<dbReference type="Gene3D" id="2.30.30.830">
    <property type="match status" value="1"/>
</dbReference>
<name>A0A7C0U3D3_DESA2</name>
<protein>
    <recommendedName>
        <fullName evidence="2">Pilus assembly protein PilP</fullName>
    </recommendedName>
</protein>
<evidence type="ECO:0000313" key="1">
    <source>
        <dbReference type="EMBL" id="HDD44799.1"/>
    </source>
</evidence>
<sequence length="137" mass="15454">MRSRDKIVILFMSIFLICTLLKVGDVFCSSIDPFKPFIKTVRPKSPKTHLLPIQRVKLSELTLKGIIYSPENPMALINDASGKAYIIKVGDPIGPLGHVKFITKSKVIVEEVYTDVFEGRKTRIVELSLPQKGERKQ</sequence>
<organism evidence="1">
    <name type="scientific">Desulfofervidus auxilii</name>
    <dbReference type="NCBI Taxonomy" id="1621989"/>
    <lineage>
        <taxon>Bacteria</taxon>
        <taxon>Pseudomonadati</taxon>
        <taxon>Thermodesulfobacteriota</taxon>
        <taxon>Candidatus Desulfofervidia</taxon>
        <taxon>Candidatus Desulfofervidales</taxon>
        <taxon>Candidatus Desulfofervidaceae</taxon>
        <taxon>Candidatus Desulfofervidus</taxon>
    </lineage>
</organism>
<dbReference type="Pfam" id="PF04351">
    <property type="entry name" value="PilP"/>
    <property type="match status" value="1"/>
</dbReference>
<evidence type="ECO:0008006" key="2">
    <source>
        <dbReference type="Google" id="ProtNLM"/>
    </source>
</evidence>